<dbReference type="KEGG" id="plyc:GXP70_03625"/>
<accession>A0A6C0FY60</accession>
<dbReference type="AlphaFoldDB" id="A0A6C0FY60"/>
<organism evidence="3 4">
    <name type="scientific">Paenibacillus lycopersici</name>
    <dbReference type="NCBI Taxonomy" id="2704462"/>
    <lineage>
        <taxon>Bacteria</taxon>
        <taxon>Bacillati</taxon>
        <taxon>Bacillota</taxon>
        <taxon>Bacilli</taxon>
        <taxon>Bacillales</taxon>
        <taxon>Paenibacillaceae</taxon>
        <taxon>Paenibacillus</taxon>
    </lineage>
</organism>
<dbReference type="InterPro" id="IPR007157">
    <property type="entry name" value="PspA_VIPP1"/>
</dbReference>
<evidence type="ECO:0000313" key="4">
    <source>
        <dbReference type="Proteomes" id="UP000476064"/>
    </source>
</evidence>
<comment type="similarity">
    <text evidence="1">Belongs to the PspA/Vipp/IM30 family.</text>
</comment>
<protein>
    <submittedName>
        <fullName evidence="3">PspA/IM30 family protein</fullName>
    </submittedName>
</protein>
<evidence type="ECO:0000313" key="3">
    <source>
        <dbReference type="EMBL" id="QHT59140.1"/>
    </source>
</evidence>
<keyword evidence="2" id="KW-0175">Coiled coil</keyword>
<dbReference type="EMBL" id="CP048209">
    <property type="protein sequence ID" value="QHT59140.1"/>
    <property type="molecule type" value="Genomic_DNA"/>
</dbReference>
<dbReference type="PANTHER" id="PTHR31088:SF6">
    <property type="entry name" value="PHAGE SHOCK PROTEIN A"/>
    <property type="match status" value="1"/>
</dbReference>
<feature type="coiled-coil region" evidence="2">
    <location>
        <begin position="108"/>
        <end position="149"/>
    </location>
</feature>
<name>A0A6C0FY60_9BACL</name>
<dbReference type="RefSeq" id="WP_162355208.1">
    <property type="nucleotide sequence ID" value="NZ_CP048209.1"/>
</dbReference>
<dbReference type="Proteomes" id="UP000476064">
    <property type="component" value="Chromosome"/>
</dbReference>
<dbReference type="Pfam" id="PF04012">
    <property type="entry name" value="PspA_IM30"/>
    <property type="match status" value="1"/>
</dbReference>
<sequence>MGILNRLFNITQAAANELLDKMEDPAMMMNQYIRTSQEEIANVQHELLKQEALAKGLGQQAAEASALAEHCEARALEAMRAGQEAHAREALTAKLHHEEKAREYGTWHDNAKRQAAELAIRLETAKAELPQLLKKRDELVSRIHQAQRQSRSVMPSFSAGPSILEGGNAARGFQRMEEKIAQWEARLAVRGPYGAQGYGSGSVYGSAAGGADAAADANAGKSSLVDEQLELLRKKLPTDNE</sequence>
<evidence type="ECO:0000256" key="1">
    <source>
        <dbReference type="ARBA" id="ARBA00043985"/>
    </source>
</evidence>
<keyword evidence="4" id="KW-1185">Reference proteome</keyword>
<proteinExistence type="inferred from homology"/>
<dbReference type="PANTHER" id="PTHR31088">
    <property type="entry name" value="MEMBRANE-ASSOCIATED PROTEIN VIPP1, CHLOROPLASTIC"/>
    <property type="match status" value="1"/>
</dbReference>
<reference evidence="3 4" key="1">
    <citation type="submission" date="2020-01" db="EMBL/GenBank/DDBJ databases">
        <title>Paenibacillus sp. nov., isolated from tomato rhizosphere.</title>
        <authorList>
            <person name="Weon H.-Y."/>
            <person name="Lee S.A."/>
        </authorList>
    </citation>
    <scope>NUCLEOTIDE SEQUENCE [LARGE SCALE GENOMIC DNA]</scope>
    <source>
        <strain evidence="3 4">12200R-189</strain>
    </source>
</reference>
<gene>
    <name evidence="3" type="ORF">GXP70_03625</name>
</gene>
<evidence type="ECO:0000256" key="2">
    <source>
        <dbReference type="SAM" id="Coils"/>
    </source>
</evidence>